<accession>A0AAV5SAF7</accession>
<feature type="signal peptide" evidence="1">
    <location>
        <begin position="1"/>
        <end position="23"/>
    </location>
</feature>
<gene>
    <name evidence="2" type="ORF">PENTCL1PPCAC_1920</name>
</gene>
<reference evidence="2" key="1">
    <citation type="submission" date="2023-10" db="EMBL/GenBank/DDBJ databases">
        <title>Genome assembly of Pristionchus species.</title>
        <authorList>
            <person name="Yoshida K."/>
            <person name="Sommer R.J."/>
        </authorList>
    </citation>
    <scope>NUCLEOTIDE SEQUENCE</scope>
    <source>
        <strain evidence="2">RS0144</strain>
    </source>
</reference>
<dbReference type="AlphaFoldDB" id="A0AAV5SAF7"/>
<keyword evidence="1" id="KW-0732">Signal</keyword>
<dbReference type="EMBL" id="BTSX01000001">
    <property type="protein sequence ID" value="GMS79745.1"/>
    <property type="molecule type" value="Genomic_DNA"/>
</dbReference>
<comment type="caution">
    <text evidence="2">The sequence shown here is derived from an EMBL/GenBank/DDBJ whole genome shotgun (WGS) entry which is preliminary data.</text>
</comment>
<sequence length="114" mass="12269">LSLEPTMNSILILVISIFGLSSALKCISSTGTSTLAKNPENRTIVECETSCSSSSMVVENYEMEDGSNQTIFVGISRGCGFGNKFIGPNGGCMNVQKFGRRDVLCECISDYCNF</sequence>
<evidence type="ECO:0000313" key="2">
    <source>
        <dbReference type="EMBL" id="GMS79745.1"/>
    </source>
</evidence>
<evidence type="ECO:0000313" key="3">
    <source>
        <dbReference type="Proteomes" id="UP001432027"/>
    </source>
</evidence>
<protein>
    <recommendedName>
        <fullName evidence="4">Protein sleepless</fullName>
    </recommendedName>
</protein>
<feature type="non-terminal residue" evidence="2">
    <location>
        <position position="1"/>
    </location>
</feature>
<evidence type="ECO:0008006" key="4">
    <source>
        <dbReference type="Google" id="ProtNLM"/>
    </source>
</evidence>
<evidence type="ECO:0000256" key="1">
    <source>
        <dbReference type="SAM" id="SignalP"/>
    </source>
</evidence>
<proteinExistence type="predicted"/>
<feature type="chain" id="PRO_5043316129" description="Protein sleepless" evidence="1">
    <location>
        <begin position="24"/>
        <end position="114"/>
    </location>
</feature>
<dbReference type="Proteomes" id="UP001432027">
    <property type="component" value="Unassembled WGS sequence"/>
</dbReference>
<keyword evidence="3" id="KW-1185">Reference proteome</keyword>
<organism evidence="2 3">
    <name type="scientific">Pristionchus entomophagus</name>
    <dbReference type="NCBI Taxonomy" id="358040"/>
    <lineage>
        <taxon>Eukaryota</taxon>
        <taxon>Metazoa</taxon>
        <taxon>Ecdysozoa</taxon>
        <taxon>Nematoda</taxon>
        <taxon>Chromadorea</taxon>
        <taxon>Rhabditida</taxon>
        <taxon>Rhabditina</taxon>
        <taxon>Diplogasteromorpha</taxon>
        <taxon>Diplogasteroidea</taxon>
        <taxon>Neodiplogasteridae</taxon>
        <taxon>Pristionchus</taxon>
    </lineage>
</organism>
<name>A0AAV5SAF7_9BILA</name>